<evidence type="ECO:0000313" key="2">
    <source>
        <dbReference type="Proteomes" id="UP000218102"/>
    </source>
</evidence>
<name>A0A2A3M7S8_PSEDL</name>
<gene>
    <name evidence="1" type="ORF">CMV24_05425</name>
</gene>
<dbReference type="EMBL" id="NTME01000005">
    <property type="protein sequence ID" value="PBJ96175.1"/>
    <property type="molecule type" value="Genomic_DNA"/>
</dbReference>
<organism evidence="1 2">
    <name type="scientific">Pseudomonas plecoglossicida</name>
    <dbReference type="NCBI Taxonomy" id="70775"/>
    <lineage>
        <taxon>Bacteria</taxon>
        <taxon>Pseudomonadati</taxon>
        <taxon>Pseudomonadota</taxon>
        <taxon>Gammaproteobacteria</taxon>
        <taxon>Pseudomonadales</taxon>
        <taxon>Pseudomonadaceae</taxon>
        <taxon>Pseudomonas</taxon>
    </lineage>
</organism>
<proteinExistence type="predicted"/>
<protein>
    <submittedName>
        <fullName evidence="1">Uncharacterized protein</fullName>
    </submittedName>
</protein>
<dbReference type="Proteomes" id="UP000218102">
    <property type="component" value="Unassembled WGS sequence"/>
</dbReference>
<accession>A0A2A3M7S8</accession>
<dbReference type="AlphaFoldDB" id="A0A2A3M7S8"/>
<evidence type="ECO:0000313" key="1">
    <source>
        <dbReference type="EMBL" id="PBJ96175.1"/>
    </source>
</evidence>
<reference evidence="1 2" key="1">
    <citation type="submission" date="2017-09" db="EMBL/GenBank/DDBJ databases">
        <authorList>
            <person name="Ehlers B."/>
            <person name="Leendertz F.H."/>
        </authorList>
    </citation>
    <scope>NUCLEOTIDE SEQUENCE [LARGE SCALE GENOMIC DNA]</scope>
    <source>
        <strain evidence="1 2">DJ-1</strain>
    </source>
</reference>
<comment type="caution">
    <text evidence="1">The sequence shown here is derived from an EMBL/GenBank/DDBJ whole genome shotgun (WGS) entry which is preliminary data.</text>
</comment>
<sequence>MGAGVPANQATRWLAPAAPVFAGKPAPTPTAQVSRSLSKAITATGMAPARTGRYPRGRLPSPFGLRCRAENKYRSPDASVVGAALCCEEAGTSNRLALSVPRSCQRGV</sequence>